<comment type="caution">
    <text evidence="2">The sequence shown here is derived from an EMBL/GenBank/DDBJ whole genome shotgun (WGS) entry which is preliminary data.</text>
</comment>
<gene>
    <name evidence="2" type="ORF">H8S34_13880</name>
</gene>
<dbReference type="PIRSF" id="PIRSF018688">
    <property type="entry name" value="UCP018688"/>
    <property type="match status" value="1"/>
</dbReference>
<dbReference type="Gene3D" id="3.40.630.30">
    <property type="match status" value="1"/>
</dbReference>
<dbReference type="PANTHER" id="PTHR41373">
    <property type="entry name" value="DUF2156 DOMAIN-CONTAINING PROTEIN"/>
    <property type="match status" value="1"/>
</dbReference>
<dbReference type="EMBL" id="JACOPR010000011">
    <property type="protein sequence ID" value="MBC5731908.1"/>
    <property type="molecule type" value="Genomic_DNA"/>
</dbReference>
<evidence type="ECO:0000259" key="1">
    <source>
        <dbReference type="Pfam" id="PF09924"/>
    </source>
</evidence>
<feature type="domain" description="Phosphatidylglycerol lysyltransferase C-terminal" evidence="1">
    <location>
        <begin position="24"/>
        <end position="300"/>
    </location>
</feature>
<name>A0ABR7HWL8_9FIRM</name>
<dbReference type="RefSeq" id="WP_186964305.1">
    <property type="nucleotide sequence ID" value="NZ_JACOPR010000011.1"/>
</dbReference>
<dbReference type="PANTHER" id="PTHR41373:SF1">
    <property type="entry name" value="PHOSPHATIDYLGLYCEROL LYSYLTRANSFERASE C-TERMINAL DOMAIN-CONTAINING PROTEIN"/>
    <property type="match status" value="1"/>
</dbReference>
<dbReference type="SUPFAM" id="SSF55729">
    <property type="entry name" value="Acyl-CoA N-acyltransferases (Nat)"/>
    <property type="match status" value="2"/>
</dbReference>
<dbReference type="InterPro" id="IPR016181">
    <property type="entry name" value="Acyl_CoA_acyltransferase"/>
</dbReference>
<organism evidence="2 3">
    <name type="scientific">Pseudoflavonifractor hominis</name>
    <dbReference type="NCBI Taxonomy" id="2763059"/>
    <lineage>
        <taxon>Bacteria</taxon>
        <taxon>Bacillati</taxon>
        <taxon>Bacillota</taxon>
        <taxon>Clostridia</taxon>
        <taxon>Eubacteriales</taxon>
        <taxon>Oscillospiraceae</taxon>
        <taxon>Pseudoflavonifractor</taxon>
    </lineage>
</organism>
<reference evidence="2 3" key="1">
    <citation type="submission" date="2020-08" db="EMBL/GenBank/DDBJ databases">
        <title>Genome public.</title>
        <authorList>
            <person name="Liu C."/>
            <person name="Sun Q."/>
        </authorList>
    </citation>
    <scope>NUCLEOTIDE SEQUENCE [LARGE SCALE GENOMIC DNA]</scope>
    <source>
        <strain evidence="2 3">New-38</strain>
    </source>
</reference>
<accession>A0ABR7HWL8</accession>
<evidence type="ECO:0000313" key="2">
    <source>
        <dbReference type="EMBL" id="MBC5731908.1"/>
    </source>
</evidence>
<dbReference type="Proteomes" id="UP000660021">
    <property type="component" value="Unassembled WGS sequence"/>
</dbReference>
<proteinExistence type="predicted"/>
<keyword evidence="3" id="KW-1185">Reference proteome</keyword>
<dbReference type="InterPro" id="IPR016732">
    <property type="entry name" value="UCP018688"/>
</dbReference>
<dbReference type="Pfam" id="PF09924">
    <property type="entry name" value="LPG_synthase_C"/>
    <property type="match status" value="1"/>
</dbReference>
<protein>
    <submittedName>
        <fullName evidence="2">DUF2156 domain-containing protein</fullName>
    </submittedName>
</protein>
<evidence type="ECO:0000313" key="3">
    <source>
        <dbReference type="Proteomes" id="UP000660021"/>
    </source>
</evidence>
<dbReference type="InterPro" id="IPR024320">
    <property type="entry name" value="LPG_synthase_C"/>
</dbReference>
<sequence length="308" mass="35414">MIAFHTPELADKSWVDKLLLGADSRGCEYSFTNLYTWRHAFHYAIAPVEGFLAARLCGRLGCSYLYPAGEGEVEQVLHALAQDADERGEPFRLVCLSKEQAEGLEARFPGCFQIEADRDSFDYLYEIDRLAELPGKQLHAKRNHINAFIRAFPHWTYEEMTPAVLPECLEMDKEWYRRSREREGAAEAGDLGNEGLALRDAIAHFEELGLEGGVIRVYGEVVAFTMGDRLGKDCYDVHFEKAYNELRGGYTLINREFARWVRNRYPDVRYLNREDDMGVPGLRKAKESYYPDCMVEKYSATLKKDTKF</sequence>